<comment type="subunit">
    <text evidence="5">Homodimer.</text>
</comment>
<organism evidence="7 11">
    <name type="scientific">Lactococcus lactis subsp. lactis</name>
    <name type="common">Streptococcus lactis</name>
    <dbReference type="NCBI Taxonomy" id="1360"/>
    <lineage>
        <taxon>Bacteria</taxon>
        <taxon>Bacillati</taxon>
        <taxon>Bacillota</taxon>
        <taxon>Bacilli</taxon>
        <taxon>Lactobacillales</taxon>
        <taxon>Streptococcaceae</taxon>
        <taxon>Lactococcus</taxon>
    </lineage>
</organism>
<dbReference type="EMBL" id="CP015904">
    <property type="protein sequence ID" value="ARE13095.1"/>
    <property type="molecule type" value="Genomic_DNA"/>
</dbReference>
<dbReference type="GO" id="GO:0003992">
    <property type="term" value="F:N2-acetyl-L-ornithine:2-oxoglutarate 5-aminotransferase activity"/>
    <property type="evidence" value="ECO:0007669"/>
    <property type="project" value="UniProtKB-UniRule"/>
</dbReference>
<dbReference type="Proteomes" id="UP000053612">
    <property type="component" value="Unassembled WGS sequence"/>
</dbReference>
<evidence type="ECO:0000256" key="3">
    <source>
        <dbReference type="ARBA" id="ARBA00022679"/>
    </source>
</evidence>
<dbReference type="GO" id="GO:0042802">
    <property type="term" value="F:identical protein binding"/>
    <property type="evidence" value="ECO:0007669"/>
    <property type="project" value="TreeGrafter"/>
</dbReference>
<evidence type="ECO:0000313" key="9">
    <source>
        <dbReference type="Proteomes" id="UP000053612"/>
    </source>
</evidence>
<dbReference type="Proteomes" id="UP000192067">
    <property type="component" value="Chromosome"/>
</dbReference>
<keyword evidence="2 5" id="KW-0028">Amino-acid biosynthesis</keyword>
<dbReference type="InterPro" id="IPR004636">
    <property type="entry name" value="AcOrn/SuccOrn_fam"/>
</dbReference>
<reference evidence="8" key="3">
    <citation type="journal article" date="2017" name="Genome Announc.">
        <title>Draft Genome Sequences of 24 Lactococcus lactis Strains.</title>
        <authorList>
            <person name="Backus L."/>
            <person name="Wels M."/>
            <person name="Boekhorst J."/>
            <person name="Dijkstra A.R."/>
            <person name="Beerthuyzen M."/>
            <person name="Kelly W.J."/>
            <person name="Siezen R.J."/>
            <person name="van Hijum S.A."/>
            <person name="Bachmann H."/>
        </authorList>
    </citation>
    <scope>NUCLEOTIDE SEQUENCE</scope>
    <source>
        <strain evidence="8">LMG9447</strain>
    </source>
</reference>
<sequence>MTNLFENYGRLPFSLIKGENQYLFDDRGNKYLDFTSGIGVMNLGYSFEKGKVAVKAQLDSLSHLSNLYQNPLQEDVAEKLSQNHSYKAFFCNSGTEANEAALKLTHLIKKDQKILAFTDGFHGRTFGAMSATMQEKIQAGFSPLLPNFVASPFNDVVALEQILEKEKIGAIIFEIIQGEGGVLPISPDFVEALKTCQQKGILLIIDEVQTGIGRTGKLFAFEHFDFEPDIFTLAKALANGIPTGAMLAKNKYASYFSAGKHGSTFGGNPLAMASANEVLKEIDSEFLEKVTVKGIFFLKLLTENLSVKATVKSIRGLGLMIGIQLTDEKKVPEVLALLRENGLLALSAGHDVIRLLPPLVMTKEELQKGAELLEKIL</sequence>
<reference evidence="7" key="4">
    <citation type="submission" date="2023-07" db="EMBL/GenBank/DDBJ databases">
        <authorList>
            <person name="McDonnell B."/>
        </authorList>
    </citation>
    <scope>NUCLEOTIDE SEQUENCE</scope>
    <source>
        <strain evidence="7">UC06</strain>
    </source>
</reference>
<accession>A0A0A7SYX7</accession>
<dbReference type="Pfam" id="PF00202">
    <property type="entry name" value="Aminotran_3"/>
    <property type="match status" value="1"/>
</dbReference>
<dbReference type="Gene3D" id="3.40.640.10">
    <property type="entry name" value="Type I PLP-dependent aspartate aminotransferase-like (Major domain)"/>
    <property type="match status" value="1"/>
</dbReference>
<dbReference type="Proteomes" id="UP000192095">
    <property type="component" value="Chromosome"/>
</dbReference>
<dbReference type="InterPro" id="IPR015424">
    <property type="entry name" value="PyrdxlP-dep_Trfase"/>
</dbReference>
<dbReference type="PATRIC" id="fig|1360.100.peg.1668"/>
<feature type="binding site" evidence="5">
    <location>
        <position position="121"/>
    </location>
    <ligand>
        <name>pyridoxal 5'-phosphate</name>
        <dbReference type="ChEBI" id="CHEBI:597326"/>
    </ligand>
</feature>
<keyword evidence="1 5" id="KW-0032">Aminotransferase</keyword>
<dbReference type="PANTHER" id="PTHR11986">
    <property type="entry name" value="AMINOTRANSFERASE CLASS III"/>
    <property type="match status" value="1"/>
</dbReference>
<proteinExistence type="inferred from homology"/>
<comment type="catalytic activity">
    <reaction evidence="5">
        <text>N(2)-acetyl-L-ornithine + 2-oxoglutarate = N-acetyl-L-glutamate 5-semialdehyde + L-glutamate</text>
        <dbReference type="Rhea" id="RHEA:18049"/>
        <dbReference type="ChEBI" id="CHEBI:16810"/>
        <dbReference type="ChEBI" id="CHEBI:29123"/>
        <dbReference type="ChEBI" id="CHEBI:29985"/>
        <dbReference type="ChEBI" id="CHEBI:57805"/>
        <dbReference type="EC" id="2.6.1.11"/>
    </reaction>
</comment>
<dbReference type="AlphaFoldDB" id="A0A0A7SYX7"/>
<evidence type="ECO:0000313" key="7">
    <source>
        <dbReference type="EMBL" id="ARE20387.1"/>
    </source>
</evidence>
<dbReference type="EMBL" id="LKLS01000010">
    <property type="protein sequence ID" value="KSU22358.1"/>
    <property type="molecule type" value="Genomic_DNA"/>
</dbReference>
<evidence type="ECO:0000256" key="4">
    <source>
        <dbReference type="ARBA" id="ARBA00022898"/>
    </source>
</evidence>
<dbReference type="CDD" id="cd00610">
    <property type="entry name" value="OAT_like"/>
    <property type="match status" value="1"/>
</dbReference>
<keyword evidence="5" id="KW-0055">Arginine biosynthesis</keyword>
<evidence type="ECO:0000313" key="11">
    <source>
        <dbReference type="Proteomes" id="UP000192095"/>
    </source>
</evidence>
<keyword evidence="3 5" id="KW-0808">Transferase</keyword>
<dbReference type="SUPFAM" id="SSF53383">
    <property type="entry name" value="PLP-dependent transferases"/>
    <property type="match status" value="1"/>
</dbReference>
<dbReference type="GO" id="GO:0005737">
    <property type="term" value="C:cytoplasm"/>
    <property type="evidence" value="ECO:0007669"/>
    <property type="project" value="UniProtKB-SubCell"/>
</dbReference>
<name>A0A0A7SYX7_LACLL</name>
<gene>
    <name evidence="5" type="primary">argD</name>
    <name evidence="7" type="ORF">LLUC06_0840</name>
    <name evidence="6" type="ORF">LLUC11_0762</name>
    <name evidence="8" type="ORF">LMG9449_0193</name>
</gene>
<evidence type="ECO:0000256" key="5">
    <source>
        <dbReference type="HAMAP-Rule" id="MF_01107"/>
    </source>
</evidence>
<dbReference type="InterPro" id="IPR050103">
    <property type="entry name" value="Class-III_PLP-dep_AT"/>
</dbReference>
<keyword evidence="5" id="KW-0963">Cytoplasm</keyword>
<dbReference type="InterPro" id="IPR015422">
    <property type="entry name" value="PyrdxlP-dep_Trfase_small"/>
</dbReference>
<dbReference type="PROSITE" id="PS00600">
    <property type="entry name" value="AA_TRANSFER_CLASS_3"/>
    <property type="match status" value="1"/>
</dbReference>
<dbReference type="EC" id="2.6.1.11" evidence="5"/>
<dbReference type="FunFam" id="3.40.640.10:FF:000004">
    <property type="entry name" value="Acetylornithine aminotransferase"/>
    <property type="match status" value="1"/>
</dbReference>
<evidence type="ECO:0000256" key="1">
    <source>
        <dbReference type="ARBA" id="ARBA00022576"/>
    </source>
</evidence>
<feature type="binding site" evidence="5">
    <location>
        <position position="263"/>
    </location>
    <ligand>
        <name>N(2)-acetyl-L-ornithine</name>
        <dbReference type="ChEBI" id="CHEBI:57805"/>
    </ligand>
</feature>
<feature type="binding site" evidence="5">
    <location>
        <position position="264"/>
    </location>
    <ligand>
        <name>pyridoxal 5'-phosphate</name>
        <dbReference type="ChEBI" id="CHEBI:597326"/>
    </ligand>
</feature>
<evidence type="ECO:0000313" key="8">
    <source>
        <dbReference type="EMBL" id="KSU22358.1"/>
    </source>
</evidence>
<dbReference type="GO" id="GO:0030170">
    <property type="term" value="F:pyridoxal phosphate binding"/>
    <property type="evidence" value="ECO:0007669"/>
    <property type="project" value="InterPro"/>
</dbReference>
<dbReference type="NCBIfam" id="NF002797">
    <property type="entry name" value="PRK02936.1"/>
    <property type="match status" value="1"/>
</dbReference>
<dbReference type="NCBIfam" id="NF002325">
    <property type="entry name" value="PRK01278.1"/>
    <property type="match status" value="1"/>
</dbReference>
<comment type="subcellular location">
    <subcellularLocation>
        <location evidence="5">Cytoplasm</location>
    </subcellularLocation>
</comment>
<dbReference type="InterPro" id="IPR049704">
    <property type="entry name" value="Aminotrans_3_PPA_site"/>
</dbReference>
<dbReference type="RefSeq" id="WP_017864331.1">
    <property type="nucleotide sequence ID" value="NZ_CAKMAV010000004.1"/>
</dbReference>
<comment type="pathway">
    <text evidence="5">Amino-acid biosynthesis; L-arginine biosynthesis; N(2)-acetyl-L-ornithine from L-glutamate: step 4/4.</text>
</comment>
<comment type="cofactor">
    <cofactor evidence="5">
        <name>pyridoxal 5'-phosphate</name>
        <dbReference type="ChEBI" id="CHEBI:597326"/>
    </cofactor>
    <text evidence="5">Binds 1 pyridoxal phosphate per subunit.</text>
</comment>
<evidence type="ECO:0000313" key="10">
    <source>
        <dbReference type="Proteomes" id="UP000192067"/>
    </source>
</evidence>
<protein>
    <recommendedName>
        <fullName evidence="5">Acetylornithine aminotransferase</fullName>
        <shortName evidence="5">ACOAT</shortName>
        <ecNumber evidence="5">2.6.1.11</ecNumber>
    </recommendedName>
</protein>
<dbReference type="PIRSF" id="PIRSF000521">
    <property type="entry name" value="Transaminase_4ab_Lys_Orn"/>
    <property type="match status" value="1"/>
</dbReference>
<feature type="binding site" evidence="5">
    <location>
        <begin position="94"/>
        <end position="95"/>
    </location>
    <ligand>
        <name>pyridoxal 5'-phosphate</name>
        <dbReference type="ChEBI" id="CHEBI:597326"/>
    </ligand>
</feature>
<dbReference type="HAMAP" id="MF_01107">
    <property type="entry name" value="ArgD_aminotrans_3"/>
    <property type="match status" value="1"/>
</dbReference>
<dbReference type="EMBL" id="CP015902">
    <property type="protein sequence ID" value="ARE20387.1"/>
    <property type="molecule type" value="Genomic_DNA"/>
</dbReference>
<reference evidence="10 11" key="2">
    <citation type="journal article" date="2017" name="BMC Genomics">
        <title>Comparative and functional genomics of the Lactococcus lactis taxon; insights into evolution and niche adaptation.</title>
        <authorList>
            <person name="Kelleher P."/>
            <person name="Bottacini F."/>
            <person name="Mahony J."/>
            <person name="Kilcawley K.N."/>
            <person name="van Sinderen D."/>
        </authorList>
    </citation>
    <scope>NUCLEOTIDE SEQUENCE [LARGE SCALE GENOMIC DNA]</scope>
    <source>
        <strain evidence="7 11">UC06</strain>
        <strain evidence="6 10">UC11</strain>
    </source>
</reference>
<dbReference type="GO" id="GO:0006526">
    <property type="term" value="P:L-arginine biosynthetic process"/>
    <property type="evidence" value="ECO:0007669"/>
    <property type="project" value="UniProtKB-UniRule"/>
</dbReference>
<evidence type="ECO:0000256" key="2">
    <source>
        <dbReference type="ARBA" id="ARBA00022605"/>
    </source>
</evidence>
<feature type="binding site" evidence="5">
    <location>
        <position position="124"/>
    </location>
    <ligand>
        <name>N(2)-acetyl-L-ornithine</name>
        <dbReference type="ChEBI" id="CHEBI:57805"/>
    </ligand>
</feature>
<reference evidence="9" key="1">
    <citation type="submission" date="2015-10" db="EMBL/GenBank/DDBJ databases">
        <title>Draft Genome Sequences of 11 Lactococcus lactis subspecies cremoris strains.</title>
        <authorList>
            <person name="Wels M."/>
            <person name="Backus L."/>
            <person name="Boekhorst J."/>
            <person name="Dijkstra A."/>
            <person name="Beerthuizen M."/>
            <person name="Kelly W."/>
            <person name="Siezen R."/>
            <person name="Bachmann H."/>
            <person name="Van Hijum S."/>
        </authorList>
    </citation>
    <scope>NUCLEOTIDE SEQUENCE [LARGE SCALE GENOMIC DNA]</scope>
    <source>
        <strain evidence="9">LMG9449</strain>
    </source>
</reference>
<comment type="similarity">
    <text evidence="5">Belongs to the class-III pyridoxal-phosphate-dependent aminotransferase family. ArgD subfamily.</text>
</comment>
<dbReference type="NCBIfam" id="TIGR00707">
    <property type="entry name" value="argD"/>
    <property type="match status" value="1"/>
</dbReference>
<dbReference type="InterPro" id="IPR005814">
    <property type="entry name" value="Aminotrans_3"/>
</dbReference>
<keyword evidence="4 5" id="KW-0663">Pyridoxal phosphate</keyword>
<dbReference type="UniPathway" id="UPA00068">
    <property type="reaction ID" value="UER00109"/>
</dbReference>
<dbReference type="InterPro" id="IPR015421">
    <property type="entry name" value="PyrdxlP-dep_Trfase_major"/>
</dbReference>
<evidence type="ECO:0000313" key="6">
    <source>
        <dbReference type="EMBL" id="ARE13095.1"/>
    </source>
</evidence>
<comment type="miscellaneous">
    <text evidence="5">May also have succinyldiaminopimelate aminotransferase activity, thus carrying out the corresponding step in lysine biosynthesis.</text>
</comment>
<feature type="modified residue" description="N6-(pyridoxal phosphate)lysine" evidence="5">
    <location>
        <position position="235"/>
    </location>
</feature>
<dbReference type="PANTHER" id="PTHR11986:SF79">
    <property type="entry name" value="ACETYLORNITHINE AMINOTRANSFERASE, MITOCHONDRIAL"/>
    <property type="match status" value="1"/>
</dbReference>
<feature type="binding site" evidence="5">
    <location>
        <begin position="206"/>
        <end position="209"/>
    </location>
    <ligand>
        <name>pyridoxal 5'-phosphate</name>
        <dbReference type="ChEBI" id="CHEBI:597326"/>
    </ligand>
</feature>
<dbReference type="Gene3D" id="3.90.1150.10">
    <property type="entry name" value="Aspartate Aminotransferase, domain 1"/>
    <property type="match status" value="1"/>
</dbReference>